<dbReference type="Proteomes" id="UP001271769">
    <property type="component" value="Unassembled WGS sequence"/>
</dbReference>
<evidence type="ECO:0000313" key="2">
    <source>
        <dbReference type="Proteomes" id="UP001271769"/>
    </source>
</evidence>
<sequence>MLDLATGAIAVLNTADAGDKATAARLLASAWRDGSVRFVSPGETPKRPARGLFPELRRPGDMPKRKAGGALEKRVALLHALAHIELNAIDLAWDLIARFGSADLPSAFFDDWVRVGDEEALHFTLLSERLKELGAKYGDLPAHDGLWQAAEETAHDLLARLAIVPLVLEARGLDVTPATLTDLRRAGDEASAAVLEIIYRDEIGHVAIGKRWFDFFAAKAGRDPATLWQELVRRHFRGRLKPPFNTAARDEAGFSAAFYEPLAAD</sequence>
<name>A0ABU5DUW0_9PROT</name>
<dbReference type="PANTHER" id="PTHR42782:SF2">
    <property type="entry name" value="3-OXOACYL-[ACYL-CARRIER-PROTEIN] SYNTHASE-LIKE PROTEIN"/>
    <property type="match status" value="1"/>
</dbReference>
<comment type="caution">
    <text evidence="1">The sequence shown here is derived from an EMBL/GenBank/DDBJ whole genome shotgun (WGS) entry which is preliminary data.</text>
</comment>
<evidence type="ECO:0000313" key="1">
    <source>
        <dbReference type="EMBL" id="MDY0870724.1"/>
    </source>
</evidence>
<dbReference type="PANTHER" id="PTHR42782">
    <property type="entry name" value="SI:CH73-314G15.3"/>
    <property type="match status" value="1"/>
</dbReference>
<dbReference type="EMBL" id="JAXCLX010000001">
    <property type="protein sequence ID" value="MDY0870724.1"/>
    <property type="molecule type" value="Genomic_DNA"/>
</dbReference>
<accession>A0ABU5DUW0</accession>
<reference evidence="1 2" key="1">
    <citation type="journal article" date="2013" name="Antonie Van Leeuwenhoek">
        <title>Dongia rigui sp. nov., isolated from freshwater of a large wetland in Korea.</title>
        <authorList>
            <person name="Baik K.S."/>
            <person name="Hwang Y.M."/>
            <person name="Choi J.S."/>
            <person name="Kwon J."/>
            <person name="Seong C.N."/>
        </authorList>
    </citation>
    <scope>NUCLEOTIDE SEQUENCE [LARGE SCALE GENOMIC DNA]</scope>
    <source>
        <strain evidence="1 2">04SU4-P</strain>
    </source>
</reference>
<proteinExistence type="predicted"/>
<dbReference type="SUPFAM" id="SSF47240">
    <property type="entry name" value="Ferritin-like"/>
    <property type="match status" value="1"/>
</dbReference>
<organism evidence="1 2">
    <name type="scientific">Dongia rigui</name>
    <dbReference type="NCBI Taxonomy" id="940149"/>
    <lineage>
        <taxon>Bacteria</taxon>
        <taxon>Pseudomonadati</taxon>
        <taxon>Pseudomonadota</taxon>
        <taxon>Alphaproteobacteria</taxon>
        <taxon>Rhodospirillales</taxon>
        <taxon>Dongiaceae</taxon>
        <taxon>Dongia</taxon>
    </lineage>
</organism>
<dbReference type="InterPro" id="IPR007402">
    <property type="entry name" value="DUF455"/>
</dbReference>
<dbReference type="CDD" id="cd00657">
    <property type="entry name" value="Ferritin_like"/>
    <property type="match status" value="1"/>
</dbReference>
<dbReference type="Pfam" id="PF04305">
    <property type="entry name" value="DUF455"/>
    <property type="match status" value="1"/>
</dbReference>
<protein>
    <submittedName>
        <fullName evidence="1">Ferritin-like domain-containing protein</fullName>
    </submittedName>
</protein>
<dbReference type="InterPro" id="IPR011197">
    <property type="entry name" value="UCP012318"/>
</dbReference>
<keyword evidence="2" id="KW-1185">Reference proteome</keyword>
<dbReference type="PIRSF" id="PIRSF012318">
    <property type="entry name" value="UCP012318"/>
    <property type="match status" value="1"/>
</dbReference>
<gene>
    <name evidence="1" type="ORF">SMD31_02280</name>
</gene>
<dbReference type="RefSeq" id="WP_320499048.1">
    <property type="nucleotide sequence ID" value="NZ_JAXCLX010000001.1"/>
</dbReference>
<dbReference type="InterPro" id="IPR009078">
    <property type="entry name" value="Ferritin-like_SF"/>
</dbReference>